<evidence type="ECO:0000256" key="7">
    <source>
        <dbReference type="ARBA" id="ARBA00022729"/>
    </source>
</evidence>
<dbReference type="Gene3D" id="3.20.20.80">
    <property type="entry name" value="Glycosidases"/>
    <property type="match status" value="1"/>
</dbReference>
<feature type="compositionally biased region" description="Low complexity" evidence="12">
    <location>
        <begin position="340"/>
        <end position="360"/>
    </location>
</feature>
<reference evidence="16" key="1">
    <citation type="submission" date="2016-02" db="EMBL/GenBank/DDBJ databases">
        <title>Draft genome sequence of Microdochium bolleyi, a fungal endophyte of beachgrass.</title>
        <authorList>
            <consortium name="DOE Joint Genome Institute"/>
            <person name="David A.S."/>
            <person name="May G."/>
            <person name="Haridas S."/>
            <person name="Lim J."/>
            <person name="Wang M."/>
            <person name="Labutti K."/>
            <person name="Lipzen A."/>
            <person name="Barry K."/>
            <person name="Grigoriev I.V."/>
        </authorList>
    </citation>
    <scope>NUCLEOTIDE SEQUENCE [LARGE SCALE GENOMIC DNA]</scope>
    <source>
        <strain evidence="16">J235TASD1</strain>
    </source>
</reference>
<dbReference type="SUPFAM" id="SSF51445">
    <property type="entry name" value="(Trans)glycosidases"/>
    <property type="match status" value="1"/>
</dbReference>
<proteinExistence type="inferred from homology"/>
<keyword evidence="5" id="KW-0964">Secreted</keyword>
<dbReference type="PROSITE" id="PS51164">
    <property type="entry name" value="CBM1_2"/>
    <property type="match status" value="1"/>
</dbReference>
<dbReference type="PANTHER" id="PTHR31490">
    <property type="entry name" value="GLYCOSYL HYDROLASE"/>
    <property type="match status" value="1"/>
</dbReference>
<evidence type="ECO:0000313" key="15">
    <source>
        <dbReference type="EMBL" id="KXJ88767.1"/>
    </source>
</evidence>
<keyword evidence="11" id="KW-0326">Glycosidase</keyword>
<sequence length="405" mass="42728">MAAAGVHAASLHELAVAAGKMYYGSATDNGELSDAAYVSILKSEFGSTTPGNGQKWESTEPSRGQFTFSNGDVVANFAASNNMLLRCHTLVWHSQLPQWVSSGSWTQAQLTDIINAHVANVVAHYKGKCYAWDVVNEALNEDGTWRDSVFSRVFNGGSFIPVAFKATAAADPAAKLYYNDYNIEKLGPKQAATANIVKQIKAAGVKVDGVGMQAHLIVGAMPSLDSMVGTMNSYVAAGASEVAYTELDIRHKSLPASSAALTQQGNDYASITQACLNVKECIGTTIWDFTDKYSWIPGVFPGEGAALLWDDKLQKKPAYFSVSSVLAAAATGLPPVVSSTSVPPVVTPTPSTTLVTSTSTGGNTQPTGCVAKKWDQCGGQGFQGCKTCASGSSCKAQNQWYSQCL</sequence>
<gene>
    <name evidence="15" type="ORF">Micbo1qcDRAFT_189812</name>
</gene>
<dbReference type="InterPro" id="IPR044846">
    <property type="entry name" value="GH10"/>
</dbReference>
<dbReference type="InterPro" id="IPR017853">
    <property type="entry name" value="GH"/>
</dbReference>
<dbReference type="GO" id="GO:0045493">
    <property type="term" value="P:xylan catabolic process"/>
    <property type="evidence" value="ECO:0007669"/>
    <property type="project" value="UniProtKB-KW"/>
</dbReference>
<evidence type="ECO:0000256" key="11">
    <source>
        <dbReference type="RuleBase" id="RU361174"/>
    </source>
</evidence>
<evidence type="ECO:0000259" key="13">
    <source>
        <dbReference type="PROSITE" id="PS51164"/>
    </source>
</evidence>
<evidence type="ECO:0000259" key="14">
    <source>
        <dbReference type="PROSITE" id="PS51760"/>
    </source>
</evidence>
<evidence type="ECO:0000256" key="9">
    <source>
        <dbReference type="ARBA" id="ARBA00023277"/>
    </source>
</evidence>
<dbReference type="PRINTS" id="PR00134">
    <property type="entry name" value="GLHYDRLASE10"/>
</dbReference>
<dbReference type="PROSITE" id="PS51760">
    <property type="entry name" value="GH10_2"/>
    <property type="match status" value="1"/>
</dbReference>
<dbReference type="SUPFAM" id="SSF57180">
    <property type="entry name" value="Cellulose-binding domain"/>
    <property type="match status" value="1"/>
</dbReference>
<organism evidence="15 16">
    <name type="scientific">Microdochium bolleyi</name>
    <dbReference type="NCBI Taxonomy" id="196109"/>
    <lineage>
        <taxon>Eukaryota</taxon>
        <taxon>Fungi</taxon>
        <taxon>Dikarya</taxon>
        <taxon>Ascomycota</taxon>
        <taxon>Pezizomycotina</taxon>
        <taxon>Sordariomycetes</taxon>
        <taxon>Xylariomycetidae</taxon>
        <taxon>Xylariales</taxon>
        <taxon>Microdochiaceae</taxon>
        <taxon>Microdochium</taxon>
    </lineage>
</organism>
<dbReference type="Pfam" id="PF00734">
    <property type="entry name" value="CBM_1"/>
    <property type="match status" value="1"/>
</dbReference>
<comment type="subcellular location">
    <subcellularLocation>
        <location evidence="2">Secreted</location>
    </subcellularLocation>
</comment>
<feature type="domain" description="GH10" evidence="14">
    <location>
        <begin position="26"/>
        <end position="325"/>
    </location>
</feature>
<accession>A0A136IV25</accession>
<name>A0A136IV25_9PEZI</name>
<feature type="domain" description="CBM1" evidence="13">
    <location>
        <begin position="369"/>
        <end position="405"/>
    </location>
</feature>
<evidence type="ECO:0000256" key="5">
    <source>
        <dbReference type="ARBA" id="ARBA00022525"/>
    </source>
</evidence>
<evidence type="ECO:0000256" key="1">
    <source>
        <dbReference type="ARBA" id="ARBA00000681"/>
    </source>
</evidence>
<evidence type="ECO:0000256" key="3">
    <source>
        <dbReference type="ARBA" id="ARBA00004851"/>
    </source>
</evidence>
<dbReference type="PROSITE" id="PS00562">
    <property type="entry name" value="CBM1_1"/>
    <property type="match status" value="1"/>
</dbReference>
<comment type="catalytic activity">
    <reaction evidence="1 11">
        <text>Endohydrolysis of (1-&gt;4)-beta-D-xylosidic linkages in xylans.</text>
        <dbReference type="EC" id="3.2.1.8"/>
    </reaction>
</comment>
<dbReference type="InterPro" id="IPR001000">
    <property type="entry name" value="GH10_dom"/>
</dbReference>
<dbReference type="GO" id="GO:0005576">
    <property type="term" value="C:extracellular region"/>
    <property type="evidence" value="ECO:0007669"/>
    <property type="project" value="UniProtKB-SubCell"/>
</dbReference>
<evidence type="ECO:0000256" key="6">
    <source>
        <dbReference type="ARBA" id="ARBA00022651"/>
    </source>
</evidence>
<dbReference type="OrthoDB" id="3055998at2759"/>
<keyword evidence="6" id="KW-0858">Xylan degradation</keyword>
<dbReference type="GO" id="GO:0031176">
    <property type="term" value="F:endo-1,4-beta-xylanase activity"/>
    <property type="evidence" value="ECO:0007669"/>
    <property type="project" value="UniProtKB-EC"/>
</dbReference>
<comment type="similarity">
    <text evidence="4 11">Belongs to the glycosyl hydrolase 10 (cellulase F) family.</text>
</comment>
<evidence type="ECO:0000256" key="4">
    <source>
        <dbReference type="ARBA" id="ARBA00007495"/>
    </source>
</evidence>
<comment type="pathway">
    <text evidence="3">Glycan degradation; xylan degradation.</text>
</comment>
<dbReference type="SMART" id="SM00236">
    <property type="entry name" value="fCBD"/>
    <property type="match status" value="1"/>
</dbReference>
<keyword evidence="7" id="KW-0732">Signal</keyword>
<evidence type="ECO:0000313" key="16">
    <source>
        <dbReference type="Proteomes" id="UP000070501"/>
    </source>
</evidence>
<dbReference type="EC" id="3.2.1.8" evidence="11"/>
<dbReference type="SMART" id="SM00633">
    <property type="entry name" value="Glyco_10"/>
    <property type="match status" value="1"/>
</dbReference>
<evidence type="ECO:0000256" key="12">
    <source>
        <dbReference type="SAM" id="MobiDB-lite"/>
    </source>
</evidence>
<dbReference type="InterPro" id="IPR035971">
    <property type="entry name" value="CBD_sf"/>
</dbReference>
<keyword evidence="16" id="KW-1185">Reference proteome</keyword>
<evidence type="ECO:0000256" key="2">
    <source>
        <dbReference type="ARBA" id="ARBA00004613"/>
    </source>
</evidence>
<dbReference type="Proteomes" id="UP000070501">
    <property type="component" value="Unassembled WGS sequence"/>
</dbReference>
<keyword evidence="8 11" id="KW-0378">Hydrolase</keyword>
<dbReference type="InParanoid" id="A0A136IV25"/>
<dbReference type="InterPro" id="IPR000254">
    <property type="entry name" value="CBD"/>
</dbReference>
<keyword evidence="9 11" id="KW-0119">Carbohydrate metabolism</keyword>
<protein>
    <recommendedName>
        <fullName evidence="11">Beta-xylanase</fullName>
        <ecNumber evidence="11">3.2.1.8</ecNumber>
    </recommendedName>
</protein>
<dbReference type="Pfam" id="PF00331">
    <property type="entry name" value="Glyco_hydro_10"/>
    <property type="match status" value="1"/>
</dbReference>
<dbReference type="EMBL" id="KQ964257">
    <property type="protein sequence ID" value="KXJ88767.1"/>
    <property type="molecule type" value="Genomic_DNA"/>
</dbReference>
<dbReference type="GO" id="GO:0030248">
    <property type="term" value="F:cellulose binding"/>
    <property type="evidence" value="ECO:0007669"/>
    <property type="project" value="InterPro"/>
</dbReference>
<evidence type="ECO:0000256" key="10">
    <source>
        <dbReference type="ARBA" id="ARBA00023326"/>
    </source>
</evidence>
<evidence type="ECO:0000256" key="8">
    <source>
        <dbReference type="ARBA" id="ARBA00022801"/>
    </source>
</evidence>
<dbReference type="AlphaFoldDB" id="A0A136IV25"/>
<dbReference type="PANTHER" id="PTHR31490:SF35">
    <property type="entry name" value="ENDO-1,4-BETA-XYLANASE"/>
    <property type="match status" value="1"/>
</dbReference>
<keyword evidence="10 11" id="KW-0624">Polysaccharide degradation</keyword>
<feature type="region of interest" description="Disordered" evidence="12">
    <location>
        <begin position="340"/>
        <end position="361"/>
    </location>
</feature>
<dbReference type="STRING" id="196109.A0A136IV25"/>